<proteinExistence type="predicted"/>
<evidence type="ECO:0000313" key="1">
    <source>
        <dbReference type="EMBL" id="CAA9226969.1"/>
    </source>
</evidence>
<reference evidence="1" key="1">
    <citation type="submission" date="2020-02" db="EMBL/GenBank/DDBJ databases">
        <authorList>
            <person name="Meier V. D."/>
        </authorList>
    </citation>
    <scope>NUCLEOTIDE SEQUENCE</scope>
    <source>
        <strain evidence="1">AVDCRST_MAG93</strain>
    </source>
</reference>
<dbReference type="AlphaFoldDB" id="A0A6J4HL97"/>
<sequence>MESKDVCVEAIQAMKGVVDRVNDDQWSMRMPADFQMMDPNSPKTLRDVVNSMAYDIAWIPDMLTGRTMDEIGRDKFQGDLLGDDP</sequence>
<feature type="non-terminal residue" evidence="1">
    <location>
        <position position="85"/>
    </location>
</feature>
<accession>A0A6J4HL97</accession>
<organism evidence="1">
    <name type="scientific">uncultured Chloroflexia bacterium</name>
    <dbReference type="NCBI Taxonomy" id="1672391"/>
    <lineage>
        <taxon>Bacteria</taxon>
        <taxon>Bacillati</taxon>
        <taxon>Chloroflexota</taxon>
        <taxon>Chloroflexia</taxon>
        <taxon>environmental samples</taxon>
    </lineage>
</organism>
<name>A0A6J4HL97_9CHLR</name>
<gene>
    <name evidence="1" type="ORF">AVDCRST_MAG93-709</name>
</gene>
<protein>
    <submittedName>
        <fullName evidence="1">Uncharacterized protein</fullName>
    </submittedName>
</protein>
<dbReference type="EMBL" id="CADCTR010000231">
    <property type="protein sequence ID" value="CAA9226969.1"/>
    <property type="molecule type" value="Genomic_DNA"/>
</dbReference>